<evidence type="ECO:0000313" key="4">
    <source>
        <dbReference type="Proteomes" id="UP000583556"/>
    </source>
</evidence>
<dbReference type="AlphaFoldDB" id="A0A7Y0BRE4"/>
<feature type="chain" id="PRO_5031381529" evidence="1">
    <location>
        <begin position="38"/>
        <end position="1051"/>
    </location>
</feature>
<reference evidence="3 4" key="1">
    <citation type="submission" date="2020-04" db="EMBL/GenBank/DDBJ databases">
        <title>Novosphingobium sp. TW-4 isolated from soil.</title>
        <authorList>
            <person name="Dahal R.H."/>
            <person name="Chaudhary D.K."/>
        </authorList>
    </citation>
    <scope>NUCLEOTIDE SEQUENCE [LARGE SCALE GENOMIC DNA]</scope>
    <source>
        <strain evidence="3 4">TW-4</strain>
    </source>
</reference>
<dbReference type="Proteomes" id="UP000583556">
    <property type="component" value="Unassembled WGS sequence"/>
</dbReference>
<name>A0A7Y0BRE4_9SPHN</name>
<protein>
    <submittedName>
        <fullName evidence="3">Autotransporter domain-containing protein</fullName>
    </submittedName>
</protein>
<dbReference type="Pfam" id="PF03797">
    <property type="entry name" value="Autotransporter"/>
    <property type="match status" value="1"/>
</dbReference>
<comment type="caution">
    <text evidence="3">The sequence shown here is derived from an EMBL/GenBank/DDBJ whole genome shotgun (WGS) entry which is preliminary data.</text>
</comment>
<gene>
    <name evidence="3" type="ORF">HHL27_15935</name>
</gene>
<keyword evidence="4" id="KW-1185">Reference proteome</keyword>
<proteinExistence type="predicted"/>
<keyword evidence="1" id="KW-0732">Signal</keyword>
<sequence length="1051" mass="105743">MMQRLRHDCFLSSTAARAMIAAALVPAGLAAAAPAMADTTVSSTSTTPLATSTAGNITVASGGNLKVASGAAATVDSANTVTVSSGGTITAGTVDNATGIFIAPVSTTIDNSGTITVTQTYSVPDADSNSIADGPLATVSNRYGIHVASGGTLTGSISSSGTITVDGLDSAGIAVDSTLNGSLTHTGTITIVGDDSVGIRTAAVTGNLSVGGTISVVGQGAQVLDVAGDVGGLLKINGTLRQSTSLTTDGGSTLTLSRSALQSGVAAVEVSGNVAGGIWVYAPASTSSTDQTSGSIISYGNSPALLIGGTSDTTIGGVAANLGTFSLAIDGSVAASSYYSSTNARGVVIGGQGGNVTLTNGIGVSGSITATTVDSSAIALLINSGSTVTSLTNDGTIKAVISSPGIGESYAIRDLSGTLSTIKNTGDITVTGSSEDKLAAIDLSANTSGVTITQSLNSTDAASQTTDKAASGYNVDTATVYTTITGNIYTGSGNDTLDIESGKVTGNAYLGAGNDTVKLADDSKWIGNIDFGTGTGTLTMVGNSRFTGNLVANDQLVTATLSDGARWLGSVTGGSQLTVNVNSGTFGANATGTTTIHALNVGANGILRVYVDGDTGTSSKLVTDTATFASGAKVSATVSSLAEAEGTYTVLSAGTLTGASNIASSALDLPVLYNGTLTQQNNDLLLTISRKTADQLGLNAAQASAYGAILNTAVEYSALQASLLEVSDVDALKSQFAQLLPVFNGGAFDLVTRASRLGAQHVTDDSSIFTISDFGGWLEPIYYRGTRQADATGSGFKTDGFGISLGLERHLGFGNVGASFLYFSGNAKTGDYQTVKGTSYELGLFWRLAKGPFYAFARGSIAKNSFKATRDFTGTTSGTDFSYSTSGDWKGWLASASGGASYKFDVGSGFALKPKATIEYYRLHENNYTETGSEAMALIVAGRNSSVVNANTTLVASWSAGASSYEGRPFTVELEGGRRSHLAGELGKLTAETVTGDSYTLTPENLKSAWVGSLSILQGGLDYTWKLSGGAEKIQGGGMAYSARASFSIAM</sequence>
<dbReference type="InterPro" id="IPR012332">
    <property type="entry name" value="Autotransporter_pectin_lyase_C"/>
</dbReference>
<feature type="domain" description="Autotransporter" evidence="2">
    <location>
        <begin position="769"/>
        <end position="1051"/>
    </location>
</feature>
<dbReference type="InterPro" id="IPR005546">
    <property type="entry name" value="Autotransporte_beta"/>
</dbReference>
<dbReference type="PROSITE" id="PS51208">
    <property type="entry name" value="AUTOTRANSPORTER"/>
    <property type="match status" value="1"/>
</dbReference>
<organism evidence="3 4">
    <name type="scientific">Novosphingobium olei</name>
    <dbReference type="NCBI Taxonomy" id="2728851"/>
    <lineage>
        <taxon>Bacteria</taxon>
        <taxon>Pseudomonadati</taxon>
        <taxon>Pseudomonadota</taxon>
        <taxon>Alphaproteobacteria</taxon>
        <taxon>Sphingomonadales</taxon>
        <taxon>Sphingomonadaceae</taxon>
        <taxon>Novosphingobium</taxon>
    </lineage>
</organism>
<evidence type="ECO:0000256" key="1">
    <source>
        <dbReference type="SAM" id="SignalP"/>
    </source>
</evidence>
<dbReference type="Gene3D" id="2.160.20.20">
    <property type="match status" value="1"/>
</dbReference>
<accession>A0A7Y0BRE4</accession>
<dbReference type="InterPro" id="IPR036709">
    <property type="entry name" value="Autotransporte_beta_dom_sf"/>
</dbReference>
<dbReference type="SMART" id="SM00869">
    <property type="entry name" value="Autotransporter"/>
    <property type="match status" value="1"/>
</dbReference>
<evidence type="ECO:0000259" key="2">
    <source>
        <dbReference type="PROSITE" id="PS51208"/>
    </source>
</evidence>
<dbReference type="EMBL" id="JABBGM010000008">
    <property type="protein sequence ID" value="NML95164.1"/>
    <property type="molecule type" value="Genomic_DNA"/>
</dbReference>
<evidence type="ECO:0000313" key="3">
    <source>
        <dbReference type="EMBL" id="NML95164.1"/>
    </source>
</evidence>
<dbReference type="SUPFAM" id="SSF103515">
    <property type="entry name" value="Autotransporter"/>
    <property type="match status" value="1"/>
</dbReference>
<feature type="signal peptide" evidence="1">
    <location>
        <begin position="1"/>
        <end position="37"/>
    </location>
</feature>
<dbReference type="Gene3D" id="2.40.128.130">
    <property type="entry name" value="Autotransporter beta-domain"/>
    <property type="match status" value="1"/>
</dbReference>